<proteinExistence type="predicted"/>
<dbReference type="AlphaFoldDB" id="A0AAD7FVD5"/>
<organism evidence="1 2">
    <name type="scientific">Mycena rosella</name>
    <name type="common">Pink bonnet</name>
    <name type="synonym">Agaricus rosellus</name>
    <dbReference type="NCBI Taxonomy" id="1033263"/>
    <lineage>
        <taxon>Eukaryota</taxon>
        <taxon>Fungi</taxon>
        <taxon>Dikarya</taxon>
        <taxon>Basidiomycota</taxon>
        <taxon>Agaricomycotina</taxon>
        <taxon>Agaricomycetes</taxon>
        <taxon>Agaricomycetidae</taxon>
        <taxon>Agaricales</taxon>
        <taxon>Marasmiineae</taxon>
        <taxon>Mycenaceae</taxon>
        <taxon>Mycena</taxon>
    </lineage>
</organism>
<dbReference type="Proteomes" id="UP001221757">
    <property type="component" value="Unassembled WGS sequence"/>
</dbReference>
<evidence type="ECO:0000313" key="2">
    <source>
        <dbReference type="Proteomes" id="UP001221757"/>
    </source>
</evidence>
<reference evidence="1" key="1">
    <citation type="submission" date="2023-03" db="EMBL/GenBank/DDBJ databases">
        <title>Massive genome expansion in bonnet fungi (Mycena s.s.) driven by repeated elements and novel gene families across ecological guilds.</title>
        <authorList>
            <consortium name="Lawrence Berkeley National Laboratory"/>
            <person name="Harder C.B."/>
            <person name="Miyauchi S."/>
            <person name="Viragh M."/>
            <person name="Kuo A."/>
            <person name="Thoen E."/>
            <person name="Andreopoulos B."/>
            <person name="Lu D."/>
            <person name="Skrede I."/>
            <person name="Drula E."/>
            <person name="Henrissat B."/>
            <person name="Morin E."/>
            <person name="Kohler A."/>
            <person name="Barry K."/>
            <person name="LaButti K."/>
            <person name="Morin E."/>
            <person name="Salamov A."/>
            <person name="Lipzen A."/>
            <person name="Mereny Z."/>
            <person name="Hegedus B."/>
            <person name="Baldrian P."/>
            <person name="Stursova M."/>
            <person name="Weitz H."/>
            <person name="Taylor A."/>
            <person name="Grigoriev I.V."/>
            <person name="Nagy L.G."/>
            <person name="Martin F."/>
            <person name="Kauserud H."/>
        </authorList>
    </citation>
    <scope>NUCLEOTIDE SEQUENCE</scope>
    <source>
        <strain evidence="1">CBHHK067</strain>
    </source>
</reference>
<keyword evidence="2" id="KW-1185">Reference proteome</keyword>
<evidence type="ECO:0000313" key="1">
    <source>
        <dbReference type="EMBL" id="KAJ7645000.1"/>
    </source>
</evidence>
<name>A0AAD7FVD5_MYCRO</name>
<gene>
    <name evidence="1" type="ORF">B0H17DRAFT_458624</name>
</gene>
<sequence>MHSEPPKICGNLVLIRMRYPSDNLLLIDWRARKYILAIANRTWGDSRRAEGPDYAYPEYIVISEVDLLPDHIILSIAHSAESGRLQMQLYHLKVLADAWNPLPTSGRDMELLNNPDRGINIETYPHVVLFMPLDAPHKRMTTVATSVHENPLKRGTYKLVMYVTHDSNDERVFWYSCIATIDAPDGDSKLKYVSSGRTSDNLDQARRTSYAGYVLDDMVNPTRTVRSDGTVIFVHGEDIHTDLSSYSGAVTRVTEGGMVLSYYS</sequence>
<protein>
    <submittedName>
        <fullName evidence="1">Uncharacterized protein</fullName>
    </submittedName>
</protein>
<accession>A0AAD7FVD5</accession>
<dbReference type="EMBL" id="JARKIE010000404">
    <property type="protein sequence ID" value="KAJ7645000.1"/>
    <property type="molecule type" value="Genomic_DNA"/>
</dbReference>
<comment type="caution">
    <text evidence="1">The sequence shown here is derived from an EMBL/GenBank/DDBJ whole genome shotgun (WGS) entry which is preliminary data.</text>
</comment>